<name>A0A9Y1BLX6_9ARCH</name>
<organism evidence="1">
    <name type="scientific">Candidatus Heimdallarchaeum aukensis</name>
    <dbReference type="NCBI Taxonomy" id="2876573"/>
    <lineage>
        <taxon>Archaea</taxon>
        <taxon>Promethearchaeati</taxon>
        <taxon>Candidatus Heimdallarchaeota</taxon>
        <taxon>Candidatus Heimdallarchaeia (ex Rinke et al. 2021) (nom. nud.)</taxon>
        <taxon>Candidatus Heimdallarchaeales</taxon>
        <taxon>Candidatus Heimdallarchaeaceae</taxon>
        <taxon>Candidatus Heimdallarchaeum</taxon>
    </lineage>
</organism>
<dbReference type="AlphaFoldDB" id="A0A9Y1BLX6"/>
<dbReference type="EMBL" id="CP084166">
    <property type="protein sequence ID" value="UJG41295.1"/>
    <property type="molecule type" value="Genomic_DNA"/>
</dbReference>
<dbReference type="Proteomes" id="UP001201020">
    <property type="component" value="Chromosome"/>
</dbReference>
<gene>
    <name evidence="1" type="ORF">K9W45_02255</name>
</gene>
<protein>
    <submittedName>
        <fullName evidence="1">Uncharacterized protein</fullName>
    </submittedName>
</protein>
<accession>A0A9Y1BLX6</accession>
<sequence>MTFFQTVSQFYSDYSRKKCYERNCELKIDIDKEYIILDGDSLIKEKSSDCIIIVETNHCLYIIIAELKNKSAKAKEVIEKLENGSKVVKTIVEEYCSKNIKKSYYPLVLSKGWRHYSEIKIIKNISISISGKKHPILPVSCGYHLSRLLRTK</sequence>
<proteinExistence type="predicted"/>
<evidence type="ECO:0000313" key="1">
    <source>
        <dbReference type="EMBL" id="UJG41295.1"/>
    </source>
</evidence>
<reference evidence="1" key="1">
    <citation type="journal article" date="2022" name="Nat. Microbiol.">
        <title>Unique mobile elements and scalable gene flow at the prokaryote-eukaryote boundary revealed by circularized Asgard archaea genomes.</title>
        <authorList>
            <person name="Wu F."/>
            <person name="Speth D.R."/>
            <person name="Philosof A."/>
            <person name="Cremiere A."/>
            <person name="Narayanan A."/>
            <person name="Barco R.A."/>
            <person name="Connon S.A."/>
            <person name="Amend J.P."/>
            <person name="Antoshechkin I.A."/>
            <person name="Orphan V.J."/>
        </authorList>
    </citation>
    <scope>NUCLEOTIDE SEQUENCE</scope>
    <source>
        <strain evidence="1">PM71</strain>
    </source>
</reference>